<evidence type="ECO:0000256" key="4">
    <source>
        <dbReference type="ARBA" id="ARBA00023163"/>
    </source>
</evidence>
<name>A0AAN8VEZ1_9MAGN</name>
<dbReference type="InterPro" id="IPR001739">
    <property type="entry name" value="Methyl_CpG_DNA-bd"/>
</dbReference>
<dbReference type="PROSITE" id="PS50982">
    <property type="entry name" value="MBD"/>
    <property type="match status" value="1"/>
</dbReference>
<comment type="subcellular location">
    <subcellularLocation>
        <location evidence="1">Nucleus</location>
    </subcellularLocation>
</comment>
<keyword evidence="9" id="KW-1185">Reference proteome</keyword>
<feature type="compositionally biased region" description="Basic residues" evidence="6">
    <location>
        <begin position="253"/>
        <end position="267"/>
    </location>
</feature>
<feature type="compositionally biased region" description="Basic and acidic residues" evidence="6">
    <location>
        <begin position="335"/>
        <end position="346"/>
    </location>
</feature>
<evidence type="ECO:0000313" key="9">
    <source>
        <dbReference type="Proteomes" id="UP001370490"/>
    </source>
</evidence>
<dbReference type="InterPro" id="IPR038945">
    <property type="entry name" value="MBD13-like"/>
</dbReference>
<dbReference type="InterPro" id="IPR016177">
    <property type="entry name" value="DNA-bd_dom_sf"/>
</dbReference>
<dbReference type="Gene3D" id="3.30.890.10">
    <property type="entry name" value="Methyl-cpg-binding Protein 2, Chain A"/>
    <property type="match status" value="2"/>
</dbReference>
<evidence type="ECO:0000256" key="2">
    <source>
        <dbReference type="ARBA" id="ARBA00023015"/>
    </source>
</evidence>
<dbReference type="PANTHER" id="PTHR34067">
    <property type="entry name" value="OS04G0193200 PROTEIN"/>
    <property type="match status" value="1"/>
</dbReference>
<evidence type="ECO:0000256" key="3">
    <source>
        <dbReference type="ARBA" id="ARBA00023125"/>
    </source>
</evidence>
<dbReference type="PANTHER" id="PTHR34067:SF24">
    <property type="entry name" value="METHYL-CPG-BINDING DOMAIN-CONTAINING PROTEIN 13"/>
    <property type="match status" value="1"/>
</dbReference>
<organism evidence="8 9">
    <name type="scientific">Dillenia turbinata</name>
    <dbReference type="NCBI Taxonomy" id="194707"/>
    <lineage>
        <taxon>Eukaryota</taxon>
        <taxon>Viridiplantae</taxon>
        <taxon>Streptophyta</taxon>
        <taxon>Embryophyta</taxon>
        <taxon>Tracheophyta</taxon>
        <taxon>Spermatophyta</taxon>
        <taxon>Magnoliopsida</taxon>
        <taxon>eudicotyledons</taxon>
        <taxon>Gunneridae</taxon>
        <taxon>Pentapetalae</taxon>
        <taxon>Dilleniales</taxon>
        <taxon>Dilleniaceae</taxon>
        <taxon>Dillenia</taxon>
    </lineage>
</organism>
<evidence type="ECO:0000313" key="8">
    <source>
        <dbReference type="EMBL" id="KAK6926262.1"/>
    </source>
</evidence>
<keyword evidence="3" id="KW-0238">DNA-binding</keyword>
<keyword evidence="5" id="KW-0539">Nucleus</keyword>
<keyword evidence="2" id="KW-0805">Transcription regulation</keyword>
<dbReference type="AlphaFoldDB" id="A0AAN8VEZ1"/>
<feature type="region of interest" description="Disordered" evidence="6">
    <location>
        <begin position="287"/>
        <end position="369"/>
    </location>
</feature>
<gene>
    <name evidence="8" type="ORF">RJ641_007981</name>
</gene>
<feature type="domain" description="MBD" evidence="7">
    <location>
        <begin position="63"/>
        <end position="135"/>
    </location>
</feature>
<evidence type="ECO:0000259" key="7">
    <source>
        <dbReference type="PROSITE" id="PS50982"/>
    </source>
</evidence>
<feature type="region of interest" description="Disordered" evidence="6">
    <location>
        <begin position="253"/>
        <end position="273"/>
    </location>
</feature>
<accession>A0AAN8VEZ1</accession>
<sequence>MVDPKPAEGLPPGWTVEVRQGKHGRRYKVYSDPKTGRKFHSIPQVSRYLKLNHPKIKKKKKRRHVEVEKVVSLPPGWIKEVKVTKYSDMIRRDPYYTDPVSGWVFRSLKSAFHFLKTGEVGKLAFKSKDGSSSSLAVTDDKISSPAVVKRQKLAESETRTQDLEDRKSNSIDMVKVDQIVDLANTKECTSPLMQICDRGMEGSEMSCSKVLQGSILGQIEGVGNPATPAPLVQSSENGVKSENRKTTLSLHKTREKMKSKLPQRASRRLAGQGAEPVVDLPTILRPRRGQGQSEEAMVERSASVGTAFGTTLPPDHLEPMPDVPGTIPSATQKEMPLESDKLKTSSEEFGASENPATATSDKQKTSLEDLGASENSAAALGTIFKDYLQPQPSSSQTLGDSTFTFPVLGVDNFCQTDVLFPQLDIVDKQGCKQQSLGKPSSQHPGDANVWNAGENVVSQHGEERRKECQRRGNTP</sequence>
<dbReference type="Proteomes" id="UP001370490">
    <property type="component" value="Unassembled WGS sequence"/>
</dbReference>
<comment type="caution">
    <text evidence="8">The sequence shown here is derived from an EMBL/GenBank/DDBJ whole genome shotgun (WGS) entry which is preliminary data.</text>
</comment>
<dbReference type="SUPFAM" id="SSF54171">
    <property type="entry name" value="DNA-binding domain"/>
    <property type="match status" value="2"/>
</dbReference>
<proteinExistence type="predicted"/>
<evidence type="ECO:0000256" key="1">
    <source>
        <dbReference type="ARBA" id="ARBA00004123"/>
    </source>
</evidence>
<dbReference type="GO" id="GO:0005634">
    <property type="term" value="C:nucleus"/>
    <property type="evidence" value="ECO:0007669"/>
    <property type="project" value="UniProtKB-SubCell"/>
</dbReference>
<dbReference type="EMBL" id="JBAMMX010000015">
    <property type="protein sequence ID" value="KAK6926262.1"/>
    <property type="molecule type" value="Genomic_DNA"/>
</dbReference>
<reference evidence="8 9" key="1">
    <citation type="submission" date="2023-12" db="EMBL/GenBank/DDBJ databases">
        <title>A high-quality genome assembly for Dillenia turbinata (Dilleniales).</title>
        <authorList>
            <person name="Chanderbali A."/>
        </authorList>
    </citation>
    <scope>NUCLEOTIDE SEQUENCE [LARGE SCALE GENOMIC DNA]</scope>
    <source>
        <strain evidence="8">LSX21</strain>
        <tissue evidence="8">Leaf</tissue>
    </source>
</reference>
<dbReference type="GO" id="GO:0003677">
    <property type="term" value="F:DNA binding"/>
    <property type="evidence" value="ECO:0007669"/>
    <property type="project" value="UniProtKB-KW"/>
</dbReference>
<evidence type="ECO:0000256" key="5">
    <source>
        <dbReference type="ARBA" id="ARBA00023242"/>
    </source>
</evidence>
<evidence type="ECO:0000256" key="6">
    <source>
        <dbReference type="SAM" id="MobiDB-lite"/>
    </source>
</evidence>
<protein>
    <submittedName>
        <fullName evidence="8">Methyl-CpG DNA binding</fullName>
    </submittedName>
</protein>
<dbReference type="Pfam" id="PF01429">
    <property type="entry name" value="MBD"/>
    <property type="match status" value="1"/>
</dbReference>
<keyword evidence="4" id="KW-0804">Transcription</keyword>